<feature type="region of interest" description="Disordered" evidence="2">
    <location>
        <begin position="1"/>
        <end position="32"/>
    </location>
</feature>
<dbReference type="Pfam" id="PF13432">
    <property type="entry name" value="TPR_16"/>
    <property type="match status" value="1"/>
</dbReference>
<accession>A0A5B9W1F2</accession>
<dbReference type="InterPro" id="IPR019734">
    <property type="entry name" value="TPR_rpt"/>
</dbReference>
<dbReference type="InterPro" id="IPR011990">
    <property type="entry name" value="TPR-like_helical_dom_sf"/>
</dbReference>
<evidence type="ECO:0000313" key="4">
    <source>
        <dbReference type="Proteomes" id="UP000324233"/>
    </source>
</evidence>
<dbReference type="KEGG" id="agv:OJF2_26330"/>
<sequence>MDLVPPRARGRRGRTDATPLRDGPSPRPRAVTPPAARLLRAARRLSLPAAALACGLFLPGCQGLDVPFAQWRAGRDKGLVRPLTDEEKAASASSKLEDPRTLLGRWLNPAGSNAPEESKATSTSPASRSGSSLILGSDGWRPMMRPKPNPEADKELQEALALFKQGKFPEAEAACKAVAKSRKGTHWGETAQFYLAESQYQQKKYVRANDSFERLIADYPGTEFRDKLVSREYALAQIWLAQSDPNAKPEAKLAWYTHFTGEQPLLDTRGTGLKALEHVRHHDPDGALADDAAFEIAEYHKKSGDYESAAIYYDQLVESHPKSPFVQKAQLEGIDVRLKGYLGPEYDGSGLVKARELVYQTTKTFPDRQASLDGLFHTLDLINDAEAEKCFNVGAYYKRAGYVPAAEFYFGKIPQRWPTSPWAVKAKTELAALAKMPRKPTVPSKIMSQPGANDPYFGGGAGGGAGGGMGGMGMGMPMPGGMG</sequence>
<keyword evidence="1" id="KW-0802">TPR repeat</keyword>
<gene>
    <name evidence="3" type="primary">bamD_2</name>
    <name evidence="3" type="ORF">OJF2_26330</name>
</gene>
<dbReference type="RefSeq" id="WP_148594069.1">
    <property type="nucleotide sequence ID" value="NZ_CP042997.1"/>
</dbReference>
<organism evidence="3 4">
    <name type="scientific">Aquisphaera giovannonii</name>
    <dbReference type="NCBI Taxonomy" id="406548"/>
    <lineage>
        <taxon>Bacteria</taxon>
        <taxon>Pseudomonadati</taxon>
        <taxon>Planctomycetota</taxon>
        <taxon>Planctomycetia</taxon>
        <taxon>Isosphaerales</taxon>
        <taxon>Isosphaeraceae</taxon>
        <taxon>Aquisphaera</taxon>
    </lineage>
</organism>
<dbReference type="PROSITE" id="PS50005">
    <property type="entry name" value="TPR"/>
    <property type="match status" value="1"/>
</dbReference>
<dbReference type="Gene3D" id="1.25.40.10">
    <property type="entry name" value="Tetratricopeptide repeat domain"/>
    <property type="match status" value="2"/>
</dbReference>
<dbReference type="Pfam" id="PF13174">
    <property type="entry name" value="TPR_6"/>
    <property type="match status" value="1"/>
</dbReference>
<feature type="region of interest" description="Disordered" evidence="2">
    <location>
        <begin position="82"/>
        <end position="154"/>
    </location>
</feature>
<dbReference type="OrthoDB" id="274477at2"/>
<dbReference type="SUPFAM" id="SSF48452">
    <property type="entry name" value="TPR-like"/>
    <property type="match status" value="1"/>
</dbReference>
<feature type="compositionally biased region" description="Basic and acidic residues" evidence="2">
    <location>
        <begin position="82"/>
        <end position="100"/>
    </location>
</feature>
<feature type="compositionally biased region" description="Low complexity" evidence="2">
    <location>
        <begin position="120"/>
        <end position="132"/>
    </location>
</feature>
<protein>
    <submittedName>
        <fullName evidence="3">Outer membrane protein assembly factor BamD</fullName>
    </submittedName>
</protein>
<proteinExistence type="predicted"/>
<evidence type="ECO:0000313" key="3">
    <source>
        <dbReference type="EMBL" id="QEH34099.1"/>
    </source>
</evidence>
<dbReference type="Proteomes" id="UP000324233">
    <property type="component" value="Chromosome"/>
</dbReference>
<evidence type="ECO:0000256" key="1">
    <source>
        <dbReference type="PROSITE-ProRule" id="PRU00339"/>
    </source>
</evidence>
<feature type="repeat" description="TPR" evidence="1">
    <location>
        <begin position="290"/>
        <end position="323"/>
    </location>
</feature>
<dbReference type="AlphaFoldDB" id="A0A5B9W1F2"/>
<reference evidence="3 4" key="1">
    <citation type="submission" date="2019-08" db="EMBL/GenBank/DDBJ databases">
        <title>Deep-cultivation of Planctomycetes and their phenomic and genomic characterization uncovers novel biology.</title>
        <authorList>
            <person name="Wiegand S."/>
            <person name="Jogler M."/>
            <person name="Boedeker C."/>
            <person name="Pinto D."/>
            <person name="Vollmers J."/>
            <person name="Rivas-Marin E."/>
            <person name="Kohn T."/>
            <person name="Peeters S.H."/>
            <person name="Heuer A."/>
            <person name="Rast P."/>
            <person name="Oberbeckmann S."/>
            <person name="Bunk B."/>
            <person name="Jeske O."/>
            <person name="Meyerdierks A."/>
            <person name="Storesund J.E."/>
            <person name="Kallscheuer N."/>
            <person name="Luecker S."/>
            <person name="Lage O.M."/>
            <person name="Pohl T."/>
            <person name="Merkel B.J."/>
            <person name="Hornburger P."/>
            <person name="Mueller R.-W."/>
            <person name="Bruemmer F."/>
            <person name="Labrenz M."/>
            <person name="Spormann A.M."/>
            <person name="Op den Camp H."/>
            <person name="Overmann J."/>
            <person name="Amann R."/>
            <person name="Jetten M.S.M."/>
            <person name="Mascher T."/>
            <person name="Medema M.H."/>
            <person name="Devos D.P."/>
            <person name="Kaster A.-K."/>
            <person name="Ovreas L."/>
            <person name="Rohde M."/>
            <person name="Galperin M.Y."/>
            <person name="Jogler C."/>
        </authorList>
    </citation>
    <scope>NUCLEOTIDE SEQUENCE [LARGE SCALE GENOMIC DNA]</scope>
    <source>
        <strain evidence="3 4">OJF2</strain>
    </source>
</reference>
<name>A0A5B9W1F2_9BACT</name>
<evidence type="ECO:0000256" key="2">
    <source>
        <dbReference type="SAM" id="MobiDB-lite"/>
    </source>
</evidence>
<dbReference type="EMBL" id="CP042997">
    <property type="protein sequence ID" value="QEH34099.1"/>
    <property type="molecule type" value="Genomic_DNA"/>
</dbReference>
<keyword evidence="4" id="KW-1185">Reference proteome</keyword>